<organism evidence="4 5">
    <name type="scientific">Dunaliella salina</name>
    <name type="common">Green alga</name>
    <name type="synonym">Protococcus salinus</name>
    <dbReference type="NCBI Taxonomy" id="3046"/>
    <lineage>
        <taxon>Eukaryota</taxon>
        <taxon>Viridiplantae</taxon>
        <taxon>Chlorophyta</taxon>
        <taxon>core chlorophytes</taxon>
        <taxon>Chlorophyceae</taxon>
        <taxon>CS clade</taxon>
        <taxon>Chlamydomonadales</taxon>
        <taxon>Dunaliellaceae</taxon>
        <taxon>Dunaliella</taxon>
    </lineage>
</organism>
<feature type="compositionally biased region" description="Low complexity" evidence="2">
    <location>
        <begin position="480"/>
        <end position="491"/>
    </location>
</feature>
<dbReference type="InterPro" id="IPR036397">
    <property type="entry name" value="RNaseH_sf"/>
</dbReference>
<feature type="region of interest" description="Disordered" evidence="2">
    <location>
        <begin position="242"/>
        <end position="371"/>
    </location>
</feature>
<evidence type="ECO:0000313" key="4">
    <source>
        <dbReference type="EMBL" id="KAF5841013.1"/>
    </source>
</evidence>
<feature type="compositionally biased region" description="Low complexity" evidence="2">
    <location>
        <begin position="874"/>
        <end position="889"/>
    </location>
</feature>
<feature type="domain" description="3'-5' exonuclease" evidence="3">
    <location>
        <begin position="923"/>
        <end position="991"/>
    </location>
</feature>
<feature type="coiled-coil region" evidence="1">
    <location>
        <begin position="1301"/>
        <end position="1354"/>
    </location>
</feature>
<reference evidence="4" key="1">
    <citation type="submission" date="2017-08" db="EMBL/GenBank/DDBJ databases">
        <authorList>
            <person name="Polle J.E."/>
            <person name="Barry K."/>
            <person name="Cushman J."/>
            <person name="Schmutz J."/>
            <person name="Tran D."/>
            <person name="Hathwaick L.T."/>
            <person name="Yim W.C."/>
            <person name="Jenkins J."/>
            <person name="Mckie-Krisberg Z.M."/>
            <person name="Prochnik S."/>
            <person name="Lindquist E."/>
            <person name="Dockter R.B."/>
            <person name="Adam C."/>
            <person name="Molina H."/>
            <person name="Bunkerborg J."/>
            <person name="Jin E."/>
            <person name="Buchheim M."/>
            <person name="Magnuson J."/>
        </authorList>
    </citation>
    <scope>NUCLEOTIDE SEQUENCE</scope>
    <source>
        <strain evidence="4">CCAP 19/18</strain>
    </source>
</reference>
<feature type="compositionally biased region" description="Low complexity" evidence="2">
    <location>
        <begin position="771"/>
        <end position="782"/>
    </location>
</feature>
<sequence>MLPCYCSCQSPCASFKSPSALQPSLLGSHASYLSPPPVSGMNAWRLTWNACSRLPGSVLSSGMLFSRRMEPTLPALAAISNPSSPKGQSPAAQQNSYRSAQRREQTAKRKEHSTESSALATQRPCKNQSNPFLQVCGSKSLQNQQKLKTLKEQRKEIDKEISRLQQELEQELEQERNAELSSSSVPSPYSYNGTSTTVQPQQYDNKIMATATTVQPQPNQYNHSSTTAPAAVEAPGAAALWEVPTGSSNSSSHNGTGTANSDVDVLRSTSPDEAPNGRPAQYSSNHASNGQGQQGIHNPRMLHHQSHPPAPEEHANSLIYRPPPKSSSKVQEQPSSPHTLVHHIQQQQQQQQQHQQHHHHQREAAASTAAADAARKEEVLLKEVPHDICVVQDGATARKVVDYLIRKSKEAYTYRENDLRTFQIRVKPDTRRYFACDTEVAYIDIKSESPVGHGCVNCFSIYCGDDIDFREALAADTSTSSTAAAPDSPTAEHALSPSTPATTNGNASSSTPATTNASPSHEGSTTCSSTAYASSSAHEGDGSLSESRSTHEGGGNSSDASNSSSTHEGDSSQIPSTHEGGASQAESPSTHEGGGSGQSQSPCSPNNEIQLSSEGSTLEGAHPPHHPSSIDNPSGQSSGSNPTSVHARNASGPNAVDSSTGGQSASEKEGEGAAFLHFGPNGSASPSSNSNTSRRASTSPGDATNTNASSSSSTPSSPGNEIHLSSEGSSSEGAHPQHHHGLFDDPSGQSSDSNPTRVHAHNASGPSMVDSSTGSQSTSESGIGAKDEGAASLHYSPYSSASGLTVKDPSAGCQSAENGGMGGKGAMTPHASSSSTVSSNSTTSRLASTSPGGQVVTTGPTSTPPGDPAITNASKSSSSSSSSSMSQSSTPQRRLWVDVWPEVEKDEHGKPLWKDAKVVLKKEHPIIAEFKRFFEDDSIAKVWHNYGFDRHVMANLGVECQGFMGDTLHMARLADASRSGKKNYSLESLTSDVDIISLPFMKDRPLGRRGQKPAGLKPKKSMKERFGQRRIMKDGKTEGKLLDVPPIHVLHEDPKFRPTWVEYSARDAETTWLLREALYRKLKRSEWRRDTHLVEKLQHPPQKNGFDEEHTLYEFYQQYWIPFGLILTDMEKYGMMINREHLRKAQEQAQKDRDANLQTFLEWAKRKVPDAEFMNAGSGSQIRQLLFPEHPGLTAGRPKEPSSSAAPSSSGSTAGPGEGGAGQKKAASPKPKDTKLQGCRTFKVPRPQHLINEDISKGIKRPKKHMDITLHSIWGPGENKGQLIPEVKTATGAAAVSIMVLKSLSGKAGAARKALEALKEEELRMEEEMLKEIESAVKDQMNADEIRREKLEEKNRQFLPIESVPMPLEDEFDTAEAKLHASVDMDELGNRSFSPELEEELALAELEEEEQLPDLKTSAGAHQVEHQVTTGPSTVDQQQQLRAELENEAKARGYGKLYAAMGGGKEGLEACVAIEALCEVSAIDKLLTAFIIPLQGDNISTPYGNGHRIHCSLNINTETGRLSARRPNLQNQPALEKDRYKVHDEVILEGPKDTAQQAKDLVVKHMAHPWAWAAKDPSAQEGVQPLRVELAVDANTADTWYDAK</sequence>
<feature type="compositionally biased region" description="Low complexity" evidence="2">
    <location>
        <begin position="242"/>
        <end position="261"/>
    </location>
</feature>
<feature type="compositionally biased region" description="Polar residues" evidence="2">
    <location>
        <begin position="656"/>
        <end position="665"/>
    </location>
</feature>
<feature type="compositionally biased region" description="Low complexity" evidence="2">
    <location>
        <begin position="181"/>
        <end position="191"/>
    </location>
</feature>
<evidence type="ECO:0000256" key="2">
    <source>
        <dbReference type="SAM" id="MobiDB-lite"/>
    </source>
</evidence>
<proteinExistence type="predicted"/>
<keyword evidence="5" id="KW-1185">Reference proteome</keyword>
<feature type="region of interest" description="Disordered" evidence="2">
    <location>
        <begin position="168"/>
        <end position="199"/>
    </location>
</feature>
<feature type="compositionally biased region" description="Low complexity" evidence="2">
    <location>
        <begin position="683"/>
        <end position="718"/>
    </location>
</feature>
<feature type="compositionally biased region" description="Polar residues" evidence="2">
    <location>
        <begin position="80"/>
        <end position="99"/>
    </location>
</feature>
<evidence type="ECO:0000256" key="1">
    <source>
        <dbReference type="SAM" id="Coils"/>
    </source>
</evidence>
<protein>
    <recommendedName>
        <fullName evidence="3">3'-5' exonuclease domain-containing protein</fullName>
    </recommendedName>
</protein>
<dbReference type="SUPFAM" id="SSF56672">
    <property type="entry name" value="DNA/RNA polymerases"/>
    <property type="match status" value="1"/>
</dbReference>
<comment type="caution">
    <text evidence="4">The sequence shown here is derived from an EMBL/GenBank/DDBJ whole genome shotgun (WGS) entry which is preliminary data.</text>
</comment>
<name>A0ABQ7H2D7_DUNSA</name>
<gene>
    <name evidence="4" type="ORF">DUNSADRAFT_14720</name>
</gene>
<evidence type="ECO:0000313" key="5">
    <source>
        <dbReference type="Proteomes" id="UP000815325"/>
    </source>
</evidence>
<feature type="compositionally biased region" description="Low complexity" evidence="2">
    <location>
        <begin position="832"/>
        <end position="861"/>
    </location>
</feature>
<feature type="compositionally biased region" description="Polar residues" evidence="2">
    <location>
        <begin position="115"/>
        <end position="131"/>
    </location>
</feature>
<feature type="compositionally biased region" description="Low complexity" evidence="2">
    <location>
        <begin position="498"/>
        <end position="537"/>
    </location>
</feature>
<dbReference type="PANTHER" id="PTHR10133:SF27">
    <property type="entry name" value="DNA POLYMERASE NU"/>
    <property type="match status" value="1"/>
</dbReference>
<dbReference type="SUPFAM" id="SSF53098">
    <property type="entry name" value="Ribonuclease H-like"/>
    <property type="match status" value="1"/>
</dbReference>
<feature type="compositionally biased region" description="Polar residues" evidence="2">
    <location>
        <begin position="281"/>
        <end position="296"/>
    </location>
</feature>
<keyword evidence="1" id="KW-0175">Coiled coil</keyword>
<dbReference type="Gene3D" id="3.30.420.10">
    <property type="entry name" value="Ribonuclease H-like superfamily/Ribonuclease H"/>
    <property type="match status" value="1"/>
</dbReference>
<feature type="compositionally biased region" description="Polar residues" evidence="2">
    <location>
        <begin position="747"/>
        <end position="756"/>
    </location>
</feature>
<dbReference type="InterPro" id="IPR043502">
    <property type="entry name" value="DNA/RNA_pol_sf"/>
</dbReference>
<dbReference type="PANTHER" id="PTHR10133">
    <property type="entry name" value="DNA POLYMERASE I"/>
    <property type="match status" value="1"/>
</dbReference>
<dbReference type="EMBL" id="MU069497">
    <property type="protein sequence ID" value="KAF5841013.1"/>
    <property type="molecule type" value="Genomic_DNA"/>
</dbReference>
<feature type="region of interest" description="Disordered" evidence="2">
    <location>
        <begin position="77"/>
        <end position="131"/>
    </location>
</feature>
<dbReference type="InterPro" id="IPR012337">
    <property type="entry name" value="RNaseH-like_sf"/>
</dbReference>
<feature type="compositionally biased region" description="Polar residues" evidence="2">
    <location>
        <begin position="326"/>
        <end position="338"/>
    </location>
</feature>
<evidence type="ECO:0000259" key="3">
    <source>
        <dbReference type="Pfam" id="PF01612"/>
    </source>
</evidence>
<feature type="compositionally biased region" description="Polar residues" evidence="2">
    <location>
        <begin position="606"/>
        <end position="616"/>
    </location>
</feature>
<feature type="compositionally biased region" description="Basic and acidic residues" evidence="2">
    <location>
        <begin position="101"/>
        <end position="114"/>
    </location>
</feature>
<accession>A0ABQ7H2D7</accession>
<feature type="region of interest" description="Disordered" evidence="2">
    <location>
        <begin position="1190"/>
        <end position="1240"/>
    </location>
</feature>
<dbReference type="Pfam" id="PF01612">
    <property type="entry name" value="DNA_pol_A_exo1"/>
    <property type="match status" value="1"/>
</dbReference>
<dbReference type="InterPro" id="IPR002298">
    <property type="entry name" value="DNA_polymerase_A"/>
</dbReference>
<feature type="compositionally biased region" description="Low complexity" evidence="2">
    <location>
        <begin position="1201"/>
        <end position="1213"/>
    </location>
</feature>
<feature type="compositionally biased region" description="Low complexity" evidence="2">
    <location>
        <begin position="342"/>
        <end position="354"/>
    </location>
</feature>
<dbReference type="Proteomes" id="UP000815325">
    <property type="component" value="Unassembled WGS sequence"/>
</dbReference>
<dbReference type="InterPro" id="IPR002562">
    <property type="entry name" value="3'-5'_exonuclease_dom"/>
</dbReference>
<feature type="compositionally biased region" description="Polar residues" evidence="2">
    <location>
        <begin position="629"/>
        <end position="646"/>
    </location>
</feature>
<feature type="region of interest" description="Disordered" evidence="2">
    <location>
        <begin position="480"/>
        <end position="893"/>
    </location>
</feature>